<gene>
    <name evidence="1" type="ORF">LITE_LOCUS39747</name>
    <name evidence="2" type="ORF">LITE_LOCUS39818</name>
</gene>
<sequence length="79" mass="8665">MNNALAGPTSISPVVTRFLCPPEIPLIISSPTSVSAQTSSPKIYSKKWMIRNCLLAALTHLHVDINIRIRFNICCLLSS</sequence>
<reference evidence="2" key="1">
    <citation type="submission" date="2022-08" db="EMBL/GenBank/DDBJ databases">
        <authorList>
            <person name="Gutierrez-Valencia J."/>
        </authorList>
    </citation>
    <scope>NUCLEOTIDE SEQUENCE</scope>
</reference>
<dbReference type="EMBL" id="CAMGYJ010000009">
    <property type="protein sequence ID" value="CAI0473698.1"/>
    <property type="molecule type" value="Genomic_DNA"/>
</dbReference>
<keyword evidence="3" id="KW-1185">Reference proteome</keyword>
<dbReference type="Proteomes" id="UP001154282">
    <property type="component" value="Unassembled WGS sequence"/>
</dbReference>
<feature type="non-terminal residue" evidence="2">
    <location>
        <position position="79"/>
    </location>
</feature>
<dbReference type="AlphaFoldDB" id="A0AAV0PTY8"/>
<proteinExistence type="predicted"/>
<protein>
    <submittedName>
        <fullName evidence="2">Uncharacterized protein</fullName>
    </submittedName>
</protein>
<evidence type="ECO:0000313" key="3">
    <source>
        <dbReference type="Proteomes" id="UP001154282"/>
    </source>
</evidence>
<accession>A0AAV0PTY8</accession>
<evidence type="ECO:0000313" key="1">
    <source>
        <dbReference type="EMBL" id="CAI0473698.1"/>
    </source>
</evidence>
<name>A0AAV0PTY8_9ROSI</name>
<comment type="caution">
    <text evidence="2">The sequence shown here is derived from an EMBL/GenBank/DDBJ whole genome shotgun (WGS) entry which is preliminary data.</text>
</comment>
<organism evidence="2 3">
    <name type="scientific">Linum tenue</name>
    <dbReference type="NCBI Taxonomy" id="586396"/>
    <lineage>
        <taxon>Eukaryota</taxon>
        <taxon>Viridiplantae</taxon>
        <taxon>Streptophyta</taxon>
        <taxon>Embryophyta</taxon>
        <taxon>Tracheophyta</taxon>
        <taxon>Spermatophyta</taxon>
        <taxon>Magnoliopsida</taxon>
        <taxon>eudicotyledons</taxon>
        <taxon>Gunneridae</taxon>
        <taxon>Pentapetalae</taxon>
        <taxon>rosids</taxon>
        <taxon>fabids</taxon>
        <taxon>Malpighiales</taxon>
        <taxon>Linaceae</taxon>
        <taxon>Linum</taxon>
    </lineage>
</organism>
<dbReference type="EMBL" id="CAMGYJ010000009">
    <property type="protein sequence ID" value="CAI0473897.1"/>
    <property type="molecule type" value="Genomic_DNA"/>
</dbReference>
<evidence type="ECO:0000313" key="2">
    <source>
        <dbReference type="EMBL" id="CAI0473897.1"/>
    </source>
</evidence>